<dbReference type="AlphaFoldDB" id="A0A5N6Z0W3"/>
<name>A0A5N6Z0W3_9EURO</name>
<keyword evidence="1" id="KW-0472">Membrane</keyword>
<dbReference type="Proteomes" id="UP000327118">
    <property type="component" value="Unassembled WGS sequence"/>
</dbReference>
<keyword evidence="3" id="KW-1185">Reference proteome</keyword>
<accession>A0A5N6Z0W3</accession>
<evidence type="ECO:0000313" key="2">
    <source>
        <dbReference type="EMBL" id="KAE8349590.1"/>
    </source>
</evidence>
<protein>
    <submittedName>
        <fullName evidence="2">Uncharacterized protein</fullName>
    </submittedName>
</protein>
<gene>
    <name evidence="2" type="ORF">BDV28DRAFT_58546</name>
</gene>
<proteinExistence type="predicted"/>
<organism evidence="2 3">
    <name type="scientific">Aspergillus coremiiformis</name>
    <dbReference type="NCBI Taxonomy" id="138285"/>
    <lineage>
        <taxon>Eukaryota</taxon>
        <taxon>Fungi</taxon>
        <taxon>Dikarya</taxon>
        <taxon>Ascomycota</taxon>
        <taxon>Pezizomycotina</taxon>
        <taxon>Eurotiomycetes</taxon>
        <taxon>Eurotiomycetidae</taxon>
        <taxon>Eurotiales</taxon>
        <taxon>Aspergillaceae</taxon>
        <taxon>Aspergillus</taxon>
        <taxon>Aspergillus subgen. Circumdati</taxon>
    </lineage>
</organism>
<evidence type="ECO:0000313" key="3">
    <source>
        <dbReference type="Proteomes" id="UP000327118"/>
    </source>
</evidence>
<feature type="transmembrane region" description="Helical" evidence="1">
    <location>
        <begin position="14"/>
        <end position="33"/>
    </location>
</feature>
<keyword evidence="1" id="KW-0812">Transmembrane</keyword>
<reference evidence="3" key="1">
    <citation type="submission" date="2019-04" db="EMBL/GenBank/DDBJ databases">
        <title>Friends and foes A comparative genomics studyof 23 Aspergillus species from section Flavi.</title>
        <authorList>
            <consortium name="DOE Joint Genome Institute"/>
            <person name="Kjaerbolling I."/>
            <person name="Vesth T."/>
            <person name="Frisvad J.C."/>
            <person name="Nybo J.L."/>
            <person name="Theobald S."/>
            <person name="Kildgaard S."/>
            <person name="Isbrandt T."/>
            <person name="Kuo A."/>
            <person name="Sato A."/>
            <person name="Lyhne E.K."/>
            <person name="Kogle M.E."/>
            <person name="Wiebenga A."/>
            <person name="Kun R.S."/>
            <person name="Lubbers R.J."/>
            <person name="Makela M.R."/>
            <person name="Barry K."/>
            <person name="Chovatia M."/>
            <person name="Clum A."/>
            <person name="Daum C."/>
            <person name="Haridas S."/>
            <person name="He G."/>
            <person name="LaButti K."/>
            <person name="Lipzen A."/>
            <person name="Mondo S."/>
            <person name="Riley R."/>
            <person name="Salamov A."/>
            <person name="Simmons B.A."/>
            <person name="Magnuson J.K."/>
            <person name="Henrissat B."/>
            <person name="Mortensen U.H."/>
            <person name="Larsen T.O."/>
            <person name="Devries R.P."/>
            <person name="Grigoriev I.V."/>
            <person name="Machida M."/>
            <person name="Baker S.E."/>
            <person name="Andersen M.R."/>
        </authorList>
    </citation>
    <scope>NUCLEOTIDE SEQUENCE [LARGE SCALE GENOMIC DNA]</scope>
    <source>
        <strain evidence="3">CBS 553.77</strain>
    </source>
</reference>
<keyword evidence="1" id="KW-1133">Transmembrane helix</keyword>
<evidence type="ECO:0000256" key="1">
    <source>
        <dbReference type="SAM" id="Phobius"/>
    </source>
</evidence>
<dbReference type="EMBL" id="ML739292">
    <property type="protein sequence ID" value="KAE8349590.1"/>
    <property type="molecule type" value="Genomic_DNA"/>
</dbReference>
<sequence length="75" mass="8586">MTPRQNHRMWMSEYIITLLRTPYYVLLGFLALIRRILRSTADGNAADSARSLVEGGIGLINYAIDCILWRLRSTS</sequence>